<keyword evidence="3" id="KW-1185">Reference proteome</keyword>
<dbReference type="AlphaFoldDB" id="A0A061DKY5"/>
<dbReference type="Proteomes" id="UP000026915">
    <property type="component" value="Chromosome 1"/>
</dbReference>
<dbReference type="EMBL" id="CM001879">
    <property type="protein sequence ID" value="EOX93097.1"/>
    <property type="molecule type" value="Genomic_DNA"/>
</dbReference>
<evidence type="ECO:0000256" key="1">
    <source>
        <dbReference type="SAM" id="Phobius"/>
    </source>
</evidence>
<keyword evidence="1" id="KW-0472">Membrane</keyword>
<sequence>MCTSRPKDQQNLLILVWASKGPLCWPTSNGKTPNKNMGRFQIPPDIFARLALSLFLPCSNSVVWHLAPYNPKDKFFLFFYSLIFTLIFSL</sequence>
<organism evidence="2 3">
    <name type="scientific">Theobroma cacao</name>
    <name type="common">Cacao</name>
    <name type="synonym">Cocoa</name>
    <dbReference type="NCBI Taxonomy" id="3641"/>
    <lineage>
        <taxon>Eukaryota</taxon>
        <taxon>Viridiplantae</taxon>
        <taxon>Streptophyta</taxon>
        <taxon>Embryophyta</taxon>
        <taxon>Tracheophyta</taxon>
        <taxon>Spermatophyta</taxon>
        <taxon>Magnoliopsida</taxon>
        <taxon>eudicotyledons</taxon>
        <taxon>Gunneridae</taxon>
        <taxon>Pentapetalae</taxon>
        <taxon>rosids</taxon>
        <taxon>malvids</taxon>
        <taxon>Malvales</taxon>
        <taxon>Malvaceae</taxon>
        <taxon>Byttnerioideae</taxon>
        <taxon>Theobroma</taxon>
    </lineage>
</organism>
<evidence type="ECO:0000313" key="2">
    <source>
        <dbReference type="EMBL" id="EOX93097.1"/>
    </source>
</evidence>
<protein>
    <submittedName>
        <fullName evidence="2">Uncharacterized protein</fullName>
    </submittedName>
</protein>
<evidence type="ECO:0000313" key="3">
    <source>
        <dbReference type="Proteomes" id="UP000026915"/>
    </source>
</evidence>
<gene>
    <name evidence="2" type="ORF">TCM_001941</name>
</gene>
<reference evidence="2 3" key="1">
    <citation type="journal article" date="2013" name="Genome Biol.">
        <title>The genome sequence of the most widely cultivated cacao type and its use to identify candidate genes regulating pod color.</title>
        <authorList>
            <person name="Motamayor J.C."/>
            <person name="Mockaitis K."/>
            <person name="Schmutz J."/>
            <person name="Haiminen N."/>
            <person name="Iii D.L."/>
            <person name="Cornejo O."/>
            <person name="Findley S.D."/>
            <person name="Zheng P."/>
            <person name="Utro F."/>
            <person name="Royaert S."/>
            <person name="Saski C."/>
            <person name="Jenkins J."/>
            <person name="Podicheti R."/>
            <person name="Zhao M."/>
            <person name="Scheffler B.E."/>
            <person name="Stack J.C."/>
            <person name="Feltus F.A."/>
            <person name="Mustiga G.M."/>
            <person name="Amores F."/>
            <person name="Phillips W."/>
            <person name="Marelli J.P."/>
            <person name="May G.D."/>
            <person name="Shapiro H."/>
            <person name="Ma J."/>
            <person name="Bustamante C.D."/>
            <person name="Schnell R.J."/>
            <person name="Main D."/>
            <person name="Gilbert D."/>
            <person name="Parida L."/>
            <person name="Kuhn D.N."/>
        </authorList>
    </citation>
    <scope>NUCLEOTIDE SEQUENCE [LARGE SCALE GENOMIC DNA]</scope>
    <source>
        <strain evidence="3">cv. Matina 1-6</strain>
    </source>
</reference>
<keyword evidence="1" id="KW-1133">Transmembrane helix</keyword>
<dbReference type="InParanoid" id="A0A061DKY5"/>
<keyword evidence="1" id="KW-0812">Transmembrane</keyword>
<dbReference type="HOGENOM" id="CLU_2445204_0_0_1"/>
<feature type="transmembrane region" description="Helical" evidence="1">
    <location>
        <begin position="46"/>
        <end position="67"/>
    </location>
</feature>
<accession>A0A061DKY5</accession>
<dbReference type="Gramene" id="EOX93097">
    <property type="protein sequence ID" value="EOX93097"/>
    <property type="gene ID" value="TCM_001941"/>
</dbReference>
<proteinExistence type="predicted"/>
<name>A0A061DKY5_THECC</name>